<accession>E0UCF8</accession>
<dbReference type="HOGENOM" id="CLU_1568135_0_0_3"/>
<dbReference type="OrthoDB" id="455515at2"/>
<reference evidence="4" key="1">
    <citation type="journal article" date="2011" name="MBio">
        <title>Novel metabolic attributes of the genus Cyanothece, comprising a group of unicellular nitrogen-fixing Cyanobacteria.</title>
        <authorList>
            <person name="Bandyopadhyay A."/>
            <person name="Elvitigala T."/>
            <person name="Welsh E."/>
            <person name="Stockel J."/>
            <person name="Liberton M."/>
            <person name="Min H."/>
            <person name="Sherman L.A."/>
            <person name="Pakrasi H.B."/>
        </authorList>
    </citation>
    <scope>NUCLEOTIDE SEQUENCE [LARGE SCALE GENOMIC DNA]</scope>
    <source>
        <strain evidence="4">PCC 7822</strain>
    </source>
</reference>
<proteinExistence type="predicted"/>
<feature type="region of interest" description="Disordered" evidence="1">
    <location>
        <begin position="124"/>
        <end position="148"/>
    </location>
</feature>
<dbReference type="InterPro" id="IPR010982">
    <property type="entry name" value="Lambda_DNA-bd_dom_sf"/>
</dbReference>
<dbReference type="eggNOG" id="COG3620">
    <property type="taxonomic scope" value="Bacteria"/>
</dbReference>
<dbReference type="Pfam" id="PF13560">
    <property type="entry name" value="HTH_31"/>
    <property type="match status" value="1"/>
</dbReference>
<dbReference type="STRING" id="497965.Cyan7822_2047"/>
<dbReference type="KEGG" id="cyj:Cyan7822_2047"/>
<protein>
    <submittedName>
        <fullName evidence="3">Transcriptional regulator, XRE family</fullName>
    </submittedName>
</protein>
<dbReference type="SUPFAM" id="SSF47413">
    <property type="entry name" value="lambda repressor-like DNA-binding domains"/>
    <property type="match status" value="1"/>
</dbReference>
<dbReference type="AlphaFoldDB" id="E0UCF8"/>
<evidence type="ECO:0000256" key="1">
    <source>
        <dbReference type="SAM" id="MobiDB-lite"/>
    </source>
</evidence>
<dbReference type="InterPro" id="IPR001387">
    <property type="entry name" value="Cro/C1-type_HTH"/>
</dbReference>
<dbReference type="CDD" id="cd00093">
    <property type="entry name" value="HTH_XRE"/>
    <property type="match status" value="1"/>
</dbReference>
<name>E0UCF8_GLOV7</name>
<dbReference type="PROSITE" id="PS50943">
    <property type="entry name" value="HTH_CROC1"/>
    <property type="match status" value="1"/>
</dbReference>
<keyword evidence="4" id="KW-1185">Reference proteome</keyword>
<evidence type="ECO:0000259" key="2">
    <source>
        <dbReference type="PROSITE" id="PS50943"/>
    </source>
</evidence>
<organism evidence="3 4">
    <name type="scientific">Gloeothece verrucosa (strain PCC 7822)</name>
    <name type="common">Cyanothece sp. (strain PCC 7822)</name>
    <dbReference type="NCBI Taxonomy" id="497965"/>
    <lineage>
        <taxon>Bacteria</taxon>
        <taxon>Bacillati</taxon>
        <taxon>Cyanobacteriota</taxon>
        <taxon>Cyanophyceae</taxon>
        <taxon>Oscillatoriophycideae</taxon>
        <taxon>Chroococcales</taxon>
        <taxon>Aphanothecaceae</taxon>
        <taxon>Gloeothece</taxon>
        <taxon>Gloeothece verrucosa</taxon>
    </lineage>
</organism>
<sequence length="170" mass="19103">MTQNNNNDVLAFLDDIIPDTPENRLIERQELFRIALTQGMRNLRKRVGMTQKELAQKLGVTQGWVSKLESANNDHTFASVLAYLDGLAADFEAAILLNDQKFQVIPAYLRKEQEEIEGAITSVLNPPENLSSTPASKPPEFPSISPEQKRQCEEVKEIIKKTHSLWGIAS</sequence>
<evidence type="ECO:0000313" key="3">
    <source>
        <dbReference type="EMBL" id="ADN14029.1"/>
    </source>
</evidence>
<gene>
    <name evidence="3" type="ordered locus">Cyan7822_2047</name>
</gene>
<feature type="domain" description="HTH cro/C1-type" evidence="2">
    <location>
        <begin position="40"/>
        <end position="91"/>
    </location>
</feature>
<dbReference type="EMBL" id="CP002198">
    <property type="protein sequence ID" value="ADN14029.1"/>
    <property type="molecule type" value="Genomic_DNA"/>
</dbReference>
<dbReference type="Proteomes" id="UP000008206">
    <property type="component" value="Chromosome"/>
</dbReference>
<dbReference type="RefSeq" id="WP_013322135.1">
    <property type="nucleotide sequence ID" value="NC_014501.1"/>
</dbReference>
<dbReference type="GO" id="GO:0003677">
    <property type="term" value="F:DNA binding"/>
    <property type="evidence" value="ECO:0007669"/>
    <property type="project" value="InterPro"/>
</dbReference>
<evidence type="ECO:0000313" key="4">
    <source>
        <dbReference type="Proteomes" id="UP000008206"/>
    </source>
</evidence>
<dbReference type="SMART" id="SM00530">
    <property type="entry name" value="HTH_XRE"/>
    <property type="match status" value="1"/>
</dbReference>
<dbReference type="Gene3D" id="1.10.260.40">
    <property type="entry name" value="lambda repressor-like DNA-binding domains"/>
    <property type="match status" value="1"/>
</dbReference>
<feature type="compositionally biased region" description="Polar residues" evidence="1">
    <location>
        <begin position="124"/>
        <end position="135"/>
    </location>
</feature>